<evidence type="ECO:0000313" key="1">
    <source>
        <dbReference type="EMBL" id="GES98962.1"/>
    </source>
</evidence>
<comment type="caution">
    <text evidence="1">The sequence shown here is derived from an EMBL/GenBank/DDBJ whole genome shotgun (WGS) entry which is preliminary data.</text>
</comment>
<accession>A0A8H3R135</accession>
<evidence type="ECO:0000313" key="2">
    <source>
        <dbReference type="Proteomes" id="UP000615446"/>
    </source>
</evidence>
<dbReference type="EMBL" id="BLAL01000276">
    <property type="protein sequence ID" value="GES98962.1"/>
    <property type="molecule type" value="Genomic_DNA"/>
</dbReference>
<sequence length="78" mass="9337">MFYVIFMLKLYNTEGKQTWKLIIEKRGWNKSRYCMQNNLPIIASNFLSRVPVKIMLNLFIMDLVIDRHLAQNLNINSM</sequence>
<gene>
    <name evidence="1" type="ORF">RCL2_002549000</name>
</gene>
<organism evidence="1 2">
    <name type="scientific">Rhizophagus clarus</name>
    <dbReference type="NCBI Taxonomy" id="94130"/>
    <lineage>
        <taxon>Eukaryota</taxon>
        <taxon>Fungi</taxon>
        <taxon>Fungi incertae sedis</taxon>
        <taxon>Mucoromycota</taxon>
        <taxon>Glomeromycotina</taxon>
        <taxon>Glomeromycetes</taxon>
        <taxon>Glomerales</taxon>
        <taxon>Glomeraceae</taxon>
        <taxon>Rhizophagus</taxon>
    </lineage>
</organism>
<name>A0A8H3R135_9GLOM</name>
<proteinExistence type="predicted"/>
<dbReference type="Proteomes" id="UP000615446">
    <property type="component" value="Unassembled WGS sequence"/>
</dbReference>
<reference evidence="1" key="1">
    <citation type="submission" date="2019-10" db="EMBL/GenBank/DDBJ databases">
        <title>Conservation and host-specific expression of non-tandemly repeated heterogenous ribosome RNA gene in arbuscular mycorrhizal fungi.</title>
        <authorList>
            <person name="Maeda T."/>
            <person name="Kobayashi Y."/>
            <person name="Nakagawa T."/>
            <person name="Ezawa T."/>
            <person name="Yamaguchi K."/>
            <person name="Bino T."/>
            <person name="Nishimoto Y."/>
            <person name="Shigenobu S."/>
            <person name="Kawaguchi M."/>
        </authorList>
    </citation>
    <scope>NUCLEOTIDE SEQUENCE</scope>
    <source>
        <strain evidence="1">HR1</strain>
    </source>
</reference>
<dbReference type="AlphaFoldDB" id="A0A8H3R135"/>
<protein>
    <submittedName>
        <fullName evidence="1">Uncharacterized protein</fullName>
    </submittedName>
</protein>